<accession>A0A1K0H2X4</accession>
<keyword evidence="5 7" id="KW-0539">Nucleus</keyword>
<dbReference type="InterPro" id="IPR024943">
    <property type="entry name" value="Enhancer_polycomb"/>
</dbReference>
<evidence type="ECO:0000259" key="9">
    <source>
        <dbReference type="Pfam" id="PF10513"/>
    </source>
</evidence>
<feature type="region of interest" description="Disordered" evidence="8">
    <location>
        <begin position="1484"/>
        <end position="1503"/>
    </location>
</feature>
<dbReference type="GO" id="GO:0005634">
    <property type="term" value="C:nucleus"/>
    <property type="evidence" value="ECO:0007669"/>
    <property type="project" value="UniProtKB-SubCell"/>
</dbReference>
<keyword evidence="3 7" id="KW-0805">Transcription regulation</keyword>
<feature type="region of interest" description="Disordered" evidence="8">
    <location>
        <begin position="676"/>
        <end position="786"/>
    </location>
</feature>
<evidence type="ECO:0000313" key="13">
    <source>
        <dbReference type="Proteomes" id="UP000658997"/>
    </source>
</evidence>
<dbReference type="Proteomes" id="UP000179920">
    <property type="component" value="Chromosome III"/>
</dbReference>
<reference evidence="10" key="2">
    <citation type="submission" date="2016-04" db="EMBL/GenBank/DDBJ databases">
        <authorList>
            <person name="Evans L.H."/>
            <person name="Alamgir A."/>
            <person name="Owens N."/>
            <person name="Weber N.D."/>
            <person name="Virtaneva K."/>
            <person name="Barbian K."/>
            <person name="Babar A."/>
            <person name="Rosenke K."/>
        </authorList>
    </citation>
    <scope>NUCLEOTIDE SEQUENCE</scope>
    <source>
        <strain evidence="10">UB2112</strain>
    </source>
</reference>
<comment type="subcellular location">
    <subcellularLocation>
        <location evidence="1 7">Nucleus</location>
    </subcellularLocation>
</comment>
<feature type="compositionally biased region" description="Low complexity" evidence="8">
    <location>
        <begin position="1408"/>
        <end position="1421"/>
    </location>
</feature>
<evidence type="ECO:0000256" key="4">
    <source>
        <dbReference type="ARBA" id="ARBA00023163"/>
    </source>
</evidence>
<dbReference type="Pfam" id="PF10513">
    <property type="entry name" value="EPL1"/>
    <property type="match status" value="1"/>
</dbReference>
<sequence length="1503" mass="160281">MARGAAPVPAATTSSRVRNKKLSYRQKLCVQRGSHLLNAATSVVAGPEPEFEGQEHAQDSNLGVDASEISEHHLQAALSSNQLATSEGNAAAETAKAAYSIPVPDAHGTLSNAEFAQLYPPGVYSDPVTYIRYSDTVEDCIKGPSYNMDEDDQDWLETRNAKAQEDLTAAIRSAKTGPLAGSGGKGKAKEKLRKEAIEKLIAENQASYRQMSEDQFEMIMTVFEQVTSEQVPFLHLDVTKIPTSEELLAYFEPNSSISALAQPDLPPLSWEKTVSAAGPSNTTAGAQARRLSIAGAAASRSASSTEWSPLNPYKNLADLKNLAGIVYPHWKSRREDREGRTVTPYLNFDETNDNDPYVCFRRREVKQIRKTRKTDALHIEKMIRLRAEFEHAVALTELVAQREKTKRASLRQSRECWENIKDLMDIKRQWGIVGPQQGLEDDELISGERRDQTHSASGPAKKRRKTDEAATTIKLAGRRSRAGEGEGAASGAAASAAGVSGMGSAILERVHAVQAYIERECLRKADADLGWEEGSDAAFQPIPAPAPLRAFRPIHAESSEDPLPFSPLSIRAGRPPSFRRRVGRGGRVLLDRRLPIPSPVPTSLTDWPRYGRPRSQLPGVVESHESRPTEPDSTSTLPDVASTSSLASSKKTLTGPFAFSPDAHPQLLASTTHPSMQSLLNQGNDALGGPFTRSGPFAGPTPSNSQGEVSGSQHSDASSTSSDSSDRSRLSGTSVGVVSTQATEVGDIDMLGLDEEHDKEEREEQRDASDSDESDSKLSEPERELQRWTRMEERWRYDDESGRFAGLGLTALGGMEDDDEAVLDDFDQRFMRYRMTLLEEADLLKLSTDLTNLQQAQAAAEAPSPKPAGYVEQPASSTSSAVANAVAASSKAAAVTVAAPTGTLPGIPNAATLPMPSAARTAAATGGGGSQSALQAQQLQAQQQQLQLAILQQQQQQQQQAAAAQAQAQAQAQAAAAAAQAQAQAQQAALLQQQQKQQQQQQQHQKSQKMPQQSPVQSHQQAQQQQQAQNVTAQQLPQPFGSQIMSLSHNNTQQAQLAAFAAAQQQLQAAQQAAAQQQQQQQQRMSGVTNAQQQPQQQQIGLPVQMQMQMPIQLQMQLQMQMAAAAAQGQTHLLGQSMPFDATSVQAQMQQAQQHLARSMPAQSMAHSSPMQAAAFAVPNAQPFGMNLSLNMNGNAGSPPMQHARVSSQPQQHARTSASPVSAAAATNGQNTAQTNPSPIMQAGLVQQQQAQQQQQQAQQAGQLNLNLSLAAAQMQSGAVNLQQFQALQQQAQMLPQAQAGKATAAQLMAMKAALAQNANLNLRLPPNKALQIAQQAAQKAFNSQQQAQLQQVQQQQQAAAQQAQGNGNASNQGSPAMSRASTAGSPRFAANGINGAMAGSSPVQNGTSATTNATNSPSPQISAANRAAIAAATNAANAKMMAQQSPVSYHASPVQANLNLHAAQQQQLQNAAAAAVAAAAAAGANAGSPHLATRASPQTQQG</sequence>
<evidence type="ECO:0000256" key="3">
    <source>
        <dbReference type="ARBA" id="ARBA00023015"/>
    </source>
</evidence>
<gene>
    <name evidence="11" type="ORF">UBRO2_02398</name>
    <name evidence="10" type="ORF">UBRO_01650</name>
</gene>
<evidence type="ECO:0000256" key="7">
    <source>
        <dbReference type="RuleBase" id="RU361124"/>
    </source>
</evidence>
<dbReference type="GO" id="GO:0006357">
    <property type="term" value="P:regulation of transcription by RNA polymerase II"/>
    <property type="evidence" value="ECO:0007669"/>
    <property type="project" value="InterPro"/>
</dbReference>
<feature type="compositionally biased region" description="Basic and acidic residues" evidence="8">
    <location>
        <begin position="754"/>
        <end position="786"/>
    </location>
</feature>
<keyword evidence="13" id="KW-1185">Reference proteome</keyword>
<dbReference type="EMBL" id="ULHB01000036">
    <property type="protein sequence ID" value="SYW78206.1"/>
    <property type="molecule type" value="Genomic_DNA"/>
</dbReference>
<evidence type="ECO:0000256" key="1">
    <source>
        <dbReference type="ARBA" id="ARBA00004123"/>
    </source>
</evidence>
<feature type="compositionally biased region" description="Low complexity" evidence="8">
    <location>
        <begin position="1011"/>
        <end position="1033"/>
    </location>
</feature>
<dbReference type="PANTHER" id="PTHR14898">
    <property type="entry name" value="ENHANCER OF POLYCOMB"/>
    <property type="match status" value="1"/>
</dbReference>
<proteinExistence type="inferred from homology"/>
<name>A0A1K0H2X4_9BASI</name>
<dbReference type="GO" id="GO:0035267">
    <property type="term" value="C:NuA4 histone acetyltransferase complex"/>
    <property type="evidence" value="ECO:0007669"/>
    <property type="project" value="InterPro"/>
</dbReference>
<feature type="region of interest" description="Disordered" evidence="8">
    <location>
        <begin position="998"/>
        <end position="1033"/>
    </location>
</feature>
<dbReference type="OrthoDB" id="435275at2759"/>
<evidence type="ECO:0000256" key="8">
    <source>
        <dbReference type="SAM" id="MobiDB-lite"/>
    </source>
</evidence>
<dbReference type="EMBL" id="LT558119">
    <property type="protein sequence ID" value="SAM76879.1"/>
    <property type="molecule type" value="Genomic_DNA"/>
</dbReference>
<evidence type="ECO:0000256" key="5">
    <source>
        <dbReference type="ARBA" id="ARBA00023242"/>
    </source>
</evidence>
<feature type="region of interest" description="Disordered" evidence="8">
    <location>
        <begin position="1359"/>
        <end position="1421"/>
    </location>
</feature>
<keyword evidence="4 7" id="KW-0804">Transcription</keyword>
<feature type="region of interest" description="Disordered" evidence="8">
    <location>
        <begin position="1192"/>
        <end position="1238"/>
    </location>
</feature>
<feature type="region of interest" description="Disordered" evidence="8">
    <location>
        <begin position="600"/>
        <end position="648"/>
    </location>
</feature>
<feature type="domain" description="Enhancer of polycomb-like N-terminal" evidence="9">
    <location>
        <begin position="18"/>
        <end position="225"/>
    </location>
</feature>
<comment type="similarity">
    <text evidence="2 7">Belongs to the enhancer of polycomb family.</text>
</comment>
<protein>
    <recommendedName>
        <fullName evidence="7">Enhancer of polycomb-like protein</fullName>
    </recommendedName>
</protein>
<evidence type="ECO:0000313" key="10">
    <source>
        <dbReference type="EMBL" id="SAM76879.1"/>
    </source>
</evidence>
<reference evidence="11" key="3">
    <citation type="submission" date="2018-08" db="EMBL/GenBank/DDBJ databases">
        <authorList>
            <person name="Guldener U."/>
        </authorList>
    </citation>
    <scope>NUCLEOTIDE SEQUENCE</scope>
    <source>
        <strain evidence="11">UB2</strain>
    </source>
</reference>
<feature type="compositionally biased region" description="Low complexity" evidence="8">
    <location>
        <begin position="710"/>
        <end position="723"/>
    </location>
</feature>
<feature type="compositionally biased region" description="Low complexity" evidence="8">
    <location>
        <begin position="1359"/>
        <end position="1377"/>
    </location>
</feature>
<comment type="function">
    <text evidence="6">Component of the NuA4 histone acetyltransferase complex which is involved in transcriptional activation of selected genes principally by acetylation of nucleosomal histone H4 and H2A. The NuA4 complex is also involved in DNA repair. Involved in gene silencing by neighboring heterochromatin, blockage of the silencing spreading along the chromosome, and required for cell cycle progression through G2/M.</text>
</comment>
<evidence type="ECO:0000256" key="2">
    <source>
        <dbReference type="ARBA" id="ARBA00008035"/>
    </source>
</evidence>
<feature type="region of interest" description="Disordered" evidence="8">
    <location>
        <begin position="443"/>
        <end position="487"/>
    </location>
</feature>
<evidence type="ECO:0000313" key="11">
    <source>
        <dbReference type="EMBL" id="SYW78206.1"/>
    </source>
</evidence>
<dbReference type="InterPro" id="IPR019542">
    <property type="entry name" value="Enhancer_polycomb-like_N"/>
</dbReference>
<evidence type="ECO:0000313" key="12">
    <source>
        <dbReference type="Proteomes" id="UP000179920"/>
    </source>
</evidence>
<feature type="compositionally biased region" description="Low complexity" evidence="8">
    <location>
        <begin position="1214"/>
        <end position="1238"/>
    </location>
</feature>
<keyword evidence="10" id="KW-0808">Transferase</keyword>
<dbReference type="Proteomes" id="UP000658997">
    <property type="component" value="Unassembled WGS sequence"/>
</dbReference>
<organism evidence="10 12">
    <name type="scientific">Ustilago bromivora</name>
    <dbReference type="NCBI Taxonomy" id="307758"/>
    <lineage>
        <taxon>Eukaryota</taxon>
        <taxon>Fungi</taxon>
        <taxon>Dikarya</taxon>
        <taxon>Basidiomycota</taxon>
        <taxon>Ustilaginomycotina</taxon>
        <taxon>Ustilaginomycetes</taxon>
        <taxon>Ustilaginales</taxon>
        <taxon>Ustilaginaceae</taxon>
        <taxon>Ustilago</taxon>
    </lineage>
</organism>
<dbReference type="GO" id="GO:0016740">
    <property type="term" value="F:transferase activity"/>
    <property type="evidence" value="ECO:0007669"/>
    <property type="project" value="UniProtKB-KW"/>
</dbReference>
<reference evidence="12" key="1">
    <citation type="submission" date="2016-04" db="EMBL/GenBank/DDBJ databases">
        <authorList>
            <person name="Guldener U."/>
            <person name="Guldener U."/>
        </authorList>
    </citation>
    <scope>NUCLEOTIDE SEQUENCE [LARGE SCALE GENOMIC DNA]</scope>
    <source>
        <strain evidence="12">UB2112</strain>
    </source>
</reference>
<evidence type="ECO:0000256" key="6">
    <source>
        <dbReference type="ARBA" id="ARBA00025513"/>
    </source>
</evidence>